<dbReference type="Proteomes" id="UP000320672">
    <property type="component" value="Chromosome"/>
</dbReference>
<feature type="transmembrane region" description="Helical" evidence="2">
    <location>
        <begin position="96"/>
        <end position="116"/>
    </location>
</feature>
<feature type="transmembrane region" description="Helical" evidence="2">
    <location>
        <begin position="398"/>
        <end position="426"/>
    </location>
</feature>
<dbReference type="AlphaFoldDB" id="A0A517MJC1"/>
<keyword evidence="5" id="KW-1185">Reference proteome</keyword>
<evidence type="ECO:0000313" key="4">
    <source>
        <dbReference type="EMBL" id="QDS94989.1"/>
    </source>
</evidence>
<keyword evidence="2" id="KW-1133">Transmembrane helix</keyword>
<feature type="transmembrane region" description="Helical" evidence="2">
    <location>
        <begin position="6"/>
        <end position="28"/>
    </location>
</feature>
<evidence type="ECO:0000256" key="1">
    <source>
        <dbReference type="ARBA" id="ARBA00005801"/>
    </source>
</evidence>
<keyword evidence="2" id="KW-0472">Membrane</keyword>
<reference evidence="4 5" key="1">
    <citation type="submission" date="2019-02" db="EMBL/GenBank/DDBJ databases">
        <title>Deep-cultivation of Planctomycetes and their phenomic and genomic characterization uncovers novel biology.</title>
        <authorList>
            <person name="Wiegand S."/>
            <person name="Jogler M."/>
            <person name="Boedeker C."/>
            <person name="Pinto D."/>
            <person name="Vollmers J."/>
            <person name="Rivas-Marin E."/>
            <person name="Kohn T."/>
            <person name="Peeters S.H."/>
            <person name="Heuer A."/>
            <person name="Rast P."/>
            <person name="Oberbeckmann S."/>
            <person name="Bunk B."/>
            <person name="Jeske O."/>
            <person name="Meyerdierks A."/>
            <person name="Storesund J.E."/>
            <person name="Kallscheuer N."/>
            <person name="Luecker S."/>
            <person name="Lage O.M."/>
            <person name="Pohl T."/>
            <person name="Merkel B.J."/>
            <person name="Hornburger P."/>
            <person name="Mueller R.-W."/>
            <person name="Bruemmer F."/>
            <person name="Labrenz M."/>
            <person name="Spormann A.M."/>
            <person name="Op den Camp H."/>
            <person name="Overmann J."/>
            <person name="Amann R."/>
            <person name="Jetten M.S.M."/>
            <person name="Mascher T."/>
            <person name="Medema M.H."/>
            <person name="Devos D.P."/>
            <person name="Kaster A.-K."/>
            <person name="Ovreas L."/>
            <person name="Rohde M."/>
            <person name="Galperin M.Y."/>
            <person name="Jogler C."/>
        </authorList>
    </citation>
    <scope>NUCLEOTIDE SEQUENCE [LARGE SCALE GENOMIC DNA]</scope>
    <source>
        <strain evidence="4 5">FF011L</strain>
    </source>
</reference>
<feature type="transmembrane region" description="Helical" evidence="2">
    <location>
        <begin position="375"/>
        <end position="392"/>
    </location>
</feature>
<sequence>MNLDLTVRLTLLGLLGLVLGSFANWAIYRWAFFRAPVSPWLEPPKGHEQRSWVARLPVVGWWTRAAEVDAQLDAARARLTLMGYEVPKDWRPRLPFWFRPMLIELGMAFVVPWLYWFETEAGGLLPQGIQVQAVILQHQGWFHWLYMGHLVLLLAMVVATFIDFDEQLIPDVITIPVTLLAMVLGACSLHTFLPCPVVSNGVMSIVPTTLGQPGGWSEMWQDPLGLGIGCFLWTGWCFALSNRRIITRQGWGKVLPFFVAIMRRDPMSKWLLLIWIVGMVFVGAIWQTGGTAWQGLATALMGMAIGGGTIWAVRIVAGLAMGEEAMGFGDVTLMAMVGGFVGWQATGAAFFIAPLTSIFIVLLSFLLTGQRMTPFGPYLCAGTIVTILYWPVIWTEAILPALLLGPLFLTIMLVALLAMGILLGIWRMIKTRLFA</sequence>
<dbReference type="PANTHER" id="PTHR30487:SF0">
    <property type="entry name" value="PREPILIN LEADER PEPTIDASE_N-METHYLTRANSFERASE-RELATED"/>
    <property type="match status" value="1"/>
</dbReference>
<feature type="transmembrane region" description="Helical" evidence="2">
    <location>
        <begin position="224"/>
        <end position="241"/>
    </location>
</feature>
<name>A0A517MJC1_9BACT</name>
<evidence type="ECO:0000259" key="3">
    <source>
        <dbReference type="Pfam" id="PF01478"/>
    </source>
</evidence>
<organism evidence="4 5">
    <name type="scientific">Roseimaritima multifibrata</name>
    <dbReference type="NCBI Taxonomy" id="1930274"/>
    <lineage>
        <taxon>Bacteria</taxon>
        <taxon>Pseudomonadati</taxon>
        <taxon>Planctomycetota</taxon>
        <taxon>Planctomycetia</taxon>
        <taxon>Pirellulales</taxon>
        <taxon>Pirellulaceae</taxon>
        <taxon>Roseimaritima</taxon>
    </lineage>
</organism>
<gene>
    <name evidence="4" type="primary">pppA_2</name>
    <name evidence="4" type="ORF">FF011L_37730</name>
</gene>
<dbReference type="GO" id="GO:0005886">
    <property type="term" value="C:plasma membrane"/>
    <property type="evidence" value="ECO:0007669"/>
    <property type="project" value="TreeGrafter"/>
</dbReference>
<dbReference type="RefSeq" id="WP_218932707.1">
    <property type="nucleotide sequence ID" value="NZ_CP036262.1"/>
</dbReference>
<dbReference type="GO" id="GO:0004190">
    <property type="term" value="F:aspartic-type endopeptidase activity"/>
    <property type="evidence" value="ECO:0007669"/>
    <property type="project" value="TreeGrafter"/>
</dbReference>
<dbReference type="Pfam" id="PF01478">
    <property type="entry name" value="Peptidase_A24"/>
    <property type="match status" value="1"/>
</dbReference>
<dbReference type="InterPro" id="IPR000045">
    <property type="entry name" value="Prepilin_IV_endopep_pep"/>
</dbReference>
<feature type="transmembrane region" description="Helical" evidence="2">
    <location>
        <begin position="325"/>
        <end position="343"/>
    </location>
</feature>
<evidence type="ECO:0000313" key="5">
    <source>
        <dbReference type="Proteomes" id="UP000320672"/>
    </source>
</evidence>
<dbReference type="PANTHER" id="PTHR30487">
    <property type="entry name" value="TYPE 4 PREPILIN-LIKE PROTEINS LEADER PEPTIDE-PROCESSING ENZYME"/>
    <property type="match status" value="1"/>
</dbReference>
<feature type="transmembrane region" description="Helical" evidence="2">
    <location>
        <begin position="141"/>
        <end position="161"/>
    </location>
</feature>
<feature type="transmembrane region" description="Helical" evidence="2">
    <location>
        <begin position="349"/>
        <end position="368"/>
    </location>
</feature>
<protein>
    <submittedName>
        <fullName evidence="4">Leader peptidase PppA</fullName>
    </submittedName>
</protein>
<feature type="transmembrane region" description="Helical" evidence="2">
    <location>
        <begin position="270"/>
        <end position="286"/>
    </location>
</feature>
<comment type="similarity">
    <text evidence="1">Belongs to the peptidase A24 family.</text>
</comment>
<dbReference type="GO" id="GO:0006465">
    <property type="term" value="P:signal peptide processing"/>
    <property type="evidence" value="ECO:0007669"/>
    <property type="project" value="TreeGrafter"/>
</dbReference>
<keyword evidence="2" id="KW-0812">Transmembrane</keyword>
<accession>A0A517MJC1</accession>
<feature type="transmembrane region" description="Helical" evidence="2">
    <location>
        <begin position="173"/>
        <end position="193"/>
    </location>
</feature>
<proteinExistence type="inferred from homology"/>
<feature type="domain" description="Prepilin type IV endopeptidase peptidase" evidence="3">
    <location>
        <begin position="272"/>
        <end position="361"/>
    </location>
</feature>
<feature type="transmembrane region" description="Helical" evidence="2">
    <location>
        <begin position="292"/>
        <end position="313"/>
    </location>
</feature>
<dbReference type="InterPro" id="IPR050882">
    <property type="entry name" value="Prepilin_peptidase/N-MTase"/>
</dbReference>
<dbReference type="EMBL" id="CP036262">
    <property type="protein sequence ID" value="QDS94989.1"/>
    <property type="molecule type" value="Genomic_DNA"/>
</dbReference>
<dbReference type="KEGG" id="rml:FF011L_37730"/>
<evidence type="ECO:0000256" key="2">
    <source>
        <dbReference type="SAM" id="Phobius"/>
    </source>
</evidence>